<organism evidence="1 2">
    <name type="scientific">Rhizobium sullae</name>
    <name type="common">Rhizobium hedysari</name>
    <dbReference type="NCBI Taxonomy" id="50338"/>
    <lineage>
        <taxon>Bacteria</taxon>
        <taxon>Pseudomonadati</taxon>
        <taxon>Pseudomonadota</taxon>
        <taxon>Alphaproteobacteria</taxon>
        <taxon>Hyphomicrobiales</taxon>
        <taxon>Rhizobiaceae</taxon>
        <taxon>Rhizobium/Agrobacterium group</taxon>
        <taxon>Rhizobium</taxon>
    </lineage>
</organism>
<proteinExistence type="predicted"/>
<dbReference type="Proteomes" id="UP000294576">
    <property type="component" value="Unassembled WGS sequence"/>
</dbReference>
<comment type="caution">
    <text evidence="1">The sequence shown here is derived from an EMBL/GenBank/DDBJ whole genome shotgun (WGS) entry which is preliminary data.</text>
</comment>
<protein>
    <submittedName>
        <fullName evidence="1">Uncharacterized protein</fullName>
    </submittedName>
</protein>
<dbReference type="RefSeq" id="WP_132559894.1">
    <property type="nucleotide sequence ID" value="NZ_SMBH01000002.1"/>
</dbReference>
<sequence length="80" mass="8436">MNISPPTFDIDDVRRANECACAFDHLTKQVAIEAVNAGWLEGEVALALADAAERYVMHIAAGTHAVPVAANCNTVRAGEA</sequence>
<dbReference type="EMBL" id="SMBH01000002">
    <property type="protein sequence ID" value="TCU19305.1"/>
    <property type="molecule type" value="Genomic_DNA"/>
</dbReference>
<reference evidence="1 2" key="1">
    <citation type="submission" date="2019-03" db="EMBL/GenBank/DDBJ databases">
        <title>Genomic Encyclopedia of Type Strains, Phase IV (KMG-V): Genome sequencing to study the core and pangenomes of soil and plant-associated prokaryotes.</title>
        <authorList>
            <person name="Whitman W."/>
        </authorList>
    </citation>
    <scope>NUCLEOTIDE SEQUENCE [LARGE SCALE GENOMIC DNA]</scope>
    <source>
        <strain evidence="1 2">Hc14</strain>
    </source>
</reference>
<name>A0A4V2VA13_RHISU</name>
<evidence type="ECO:0000313" key="2">
    <source>
        <dbReference type="Proteomes" id="UP000294576"/>
    </source>
</evidence>
<accession>A0A4V2VA13</accession>
<gene>
    <name evidence="1" type="ORF">EV132_102536</name>
</gene>
<evidence type="ECO:0000313" key="1">
    <source>
        <dbReference type="EMBL" id="TCU19305.1"/>
    </source>
</evidence>
<dbReference type="AlphaFoldDB" id="A0A4V2VA13"/>